<evidence type="ECO:0000256" key="1">
    <source>
        <dbReference type="SAM" id="Phobius"/>
    </source>
</evidence>
<dbReference type="EMBL" id="RCHU01001174">
    <property type="protein sequence ID" value="TKR74101.1"/>
    <property type="molecule type" value="Genomic_DNA"/>
</dbReference>
<organism evidence="2">
    <name type="scientific">Populus alba</name>
    <name type="common">White poplar</name>
    <dbReference type="NCBI Taxonomy" id="43335"/>
    <lineage>
        <taxon>Eukaryota</taxon>
        <taxon>Viridiplantae</taxon>
        <taxon>Streptophyta</taxon>
        <taxon>Embryophyta</taxon>
        <taxon>Tracheophyta</taxon>
        <taxon>Spermatophyta</taxon>
        <taxon>Magnoliopsida</taxon>
        <taxon>eudicotyledons</taxon>
        <taxon>Gunneridae</taxon>
        <taxon>Pentapetalae</taxon>
        <taxon>rosids</taxon>
        <taxon>fabids</taxon>
        <taxon>Malpighiales</taxon>
        <taxon>Salicaceae</taxon>
        <taxon>Saliceae</taxon>
        <taxon>Populus</taxon>
    </lineage>
</organism>
<accession>A0A4U5MW69</accession>
<proteinExistence type="predicted"/>
<evidence type="ECO:0000313" key="2">
    <source>
        <dbReference type="EMBL" id="TKR74101.1"/>
    </source>
</evidence>
<reference evidence="2" key="1">
    <citation type="submission" date="2018-10" db="EMBL/GenBank/DDBJ databases">
        <title>Population genomic analysis revealed the cold adaptation of white poplar.</title>
        <authorList>
            <person name="Liu Y.-J."/>
        </authorList>
    </citation>
    <scope>NUCLEOTIDE SEQUENCE [LARGE SCALE GENOMIC DNA]</scope>
    <source>
        <strain evidence="2">PAL-ZL1</strain>
    </source>
</reference>
<keyword evidence="1" id="KW-1133">Transmembrane helix</keyword>
<protein>
    <submittedName>
        <fullName evidence="2">Uncharacterized protein</fullName>
    </submittedName>
</protein>
<comment type="caution">
    <text evidence="2">The sequence shown here is derived from an EMBL/GenBank/DDBJ whole genome shotgun (WGS) entry which is preliminary data.</text>
</comment>
<dbReference type="AlphaFoldDB" id="A0A4U5MW69"/>
<sequence length="110" mass="11917">MVVLWRFFFSVLCFSSASFFLLLPVLFLLPLSGCSYVSVVVDVVDDAVGGGGVRMWLQMVVPGLLSMTGRKAAVGSGSRVALVVAMRIATGGSSSFLSFFVFTSKTWQWY</sequence>
<keyword evidence="1" id="KW-0812">Transmembrane</keyword>
<gene>
    <name evidence="2" type="ORF">D5086_0000297040</name>
</gene>
<keyword evidence="1" id="KW-0472">Membrane</keyword>
<name>A0A4U5MW69_POPAL</name>
<feature type="transmembrane region" description="Helical" evidence="1">
    <location>
        <begin position="80"/>
        <end position="102"/>
    </location>
</feature>
<feature type="transmembrane region" description="Helical" evidence="1">
    <location>
        <begin position="7"/>
        <end position="27"/>
    </location>
</feature>